<dbReference type="GO" id="GO:0008839">
    <property type="term" value="F:4-hydroxy-tetrahydrodipicolinate reductase"/>
    <property type="evidence" value="ECO:0007669"/>
    <property type="project" value="InterPro"/>
</dbReference>
<dbReference type="GO" id="GO:0009089">
    <property type="term" value="P:lysine biosynthetic process via diaminopimelate"/>
    <property type="evidence" value="ECO:0007669"/>
    <property type="project" value="InterPro"/>
</dbReference>
<organism evidence="4 5">
    <name type="scientific">Phenylobacterium haematophilum</name>
    <dbReference type="NCBI Taxonomy" id="98513"/>
    <lineage>
        <taxon>Bacteria</taxon>
        <taxon>Pseudomonadati</taxon>
        <taxon>Pseudomonadota</taxon>
        <taxon>Alphaproteobacteria</taxon>
        <taxon>Caulobacterales</taxon>
        <taxon>Caulobacteraceae</taxon>
        <taxon>Phenylobacterium</taxon>
    </lineage>
</organism>
<dbReference type="InterPro" id="IPR036291">
    <property type="entry name" value="NAD(P)-bd_dom_sf"/>
</dbReference>
<dbReference type="Proteomes" id="UP000530564">
    <property type="component" value="Unassembled WGS sequence"/>
</dbReference>
<evidence type="ECO:0000256" key="2">
    <source>
        <dbReference type="ARBA" id="ARBA00023002"/>
    </source>
</evidence>
<proteinExistence type="predicted"/>
<reference evidence="4 5" key="1">
    <citation type="submission" date="2020-08" db="EMBL/GenBank/DDBJ databases">
        <title>Genomic Encyclopedia of Type Strains, Phase IV (KMG-IV): sequencing the most valuable type-strain genomes for metagenomic binning, comparative biology and taxonomic classification.</title>
        <authorList>
            <person name="Goeker M."/>
        </authorList>
    </citation>
    <scope>NUCLEOTIDE SEQUENCE [LARGE SCALE GENOMIC DNA]</scope>
    <source>
        <strain evidence="4 5">DSM 21793</strain>
    </source>
</reference>
<dbReference type="Gene3D" id="3.40.50.720">
    <property type="entry name" value="NAD(P)-binding Rossmann-like Domain"/>
    <property type="match status" value="1"/>
</dbReference>
<dbReference type="AlphaFoldDB" id="A0A839ZW52"/>
<name>A0A839ZW52_9CAUL</name>
<dbReference type="Pfam" id="PF01113">
    <property type="entry name" value="DapB_N"/>
    <property type="match status" value="1"/>
</dbReference>
<protein>
    <recommendedName>
        <fullName evidence="3">Dihydrodipicolinate reductase N-terminal domain-containing protein</fullName>
    </recommendedName>
</protein>
<evidence type="ECO:0000313" key="5">
    <source>
        <dbReference type="Proteomes" id="UP000530564"/>
    </source>
</evidence>
<keyword evidence="2" id="KW-0560">Oxidoreductase</keyword>
<gene>
    <name evidence="4" type="ORF">GGQ61_000217</name>
</gene>
<evidence type="ECO:0000256" key="1">
    <source>
        <dbReference type="ARBA" id="ARBA00022857"/>
    </source>
</evidence>
<accession>A0A839ZW52</accession>
<dbReference type="SUPFAM" id="SSF51735">
    <property type="entry name" value="NAD(P)-binding Rossmann-fold domains"/>
    <property type="match status" value="1"/>
</dbReference>
<evidence type="ECO:0000259" key="3">
    <source>
        <dbReference type="Pfam" id="PF01113"/>
    </source>
</evidence>
<dbReference type="CDD" id="cd24146">
    <property type="entry name" value="nat-AmDH_N_like"/>
    <property type="match status" value="1"/>
</dbReference>
<sequence length="340" mass="35468">MTRKARVVQWATGSMGKTCLRAVLDSPDCELVGLFVYNPAKAGVDAGEIARRPATGVLATSSIDEILALDADVVLHCPMLASPYDGHDGDVKRLLESGKNVISINNYFHPWALGEAYAQVLEASARKGGATLAGVGVNPGWAAEKVAAAVAGVSLRLDHVATTEVIDCSGIPNAAYVFGALGMGADAAGLDLKDGPLARTFTDMYAQSVAALAGKLGIELDAVESDHAVTLADQDLDVRAGVVRAGTVAATTWRVHGLAAGVRRITHAVNWVMDMSLPAFAGKPHWEIELTGLPGVRLSMDLTETNEPGVRTKPEQYAVAGMVMAAIPKVVAAPPGIWRG</sequence>
<dbReference type="RefSeq" id="WP_183769529.1">
    <property type="nucleotide sequence ID" value="NZ_JACIDK010000001.1"/>
</dbReference>
<keyword evidence="5" id="KW-1185">Reference proteome</keyword>
<comment type="caution">
    <text evidence="4">The sequence shown here is derived from an EMBL/GenBank/DDBJ whole genome shotgun (WGS) entry which is preliminary data.</text>
</comment>
<dbReference type="EMBL" id="JACIDK010000001">
    <property type="protein sequence ID" value="MBB3889520.1"/>
    <property type="molecule type" value="Genomic_DNA"/>
</dbReference>
<feature type="domain" description="Dihydrodipicolinate reductase N-terminal" evidence="3">
    <location>
        <begin position="11"/>
        <end position="75"/>
    </location>
</feature>
<keyword evidence="1" id="KW-0521">NADP</keyword>
<dbReference type="InterPro" id="IPR000846">
    <property type="entry name" value="DapB_N"/>
</dbReference>
<evidence type="ECO:0000313" key="4">
    <source>
        <dbReference type="EMBL" id="MBB3889520.1"/>
    </source>
</evidence>